<proteinExistence type="predicted"/>
<feature type="region of interest" description="Disordered" evidence="3">
    <location>
        <begin position="546"/>
        <end position="565"/>
    </location>
</feature>
<gene>
    <name evidence="5" type="primary">Cramp1l</name>
    <name evidence="5" type="ORF">g.12339</name>
</gene>
<evidence type="ECO:0000259" key="4">
    <source>
        <dbReference type="SMART" id="SM00717"/>
    </source>
</evidence>
<dbReference type="PANTHER" id="PTHR21677">
    <property type="entry name" value="CRAMPED PROTEIN"/>
    <property type="match status" value="1"/>
</dbReference>
<dbReference type="GO" id="GO:0007389">
    <property type="term" value="P:pattern specification process"/>
    <property type="evidence" value="ECO:0007669"/>
    <property type="project" value="TreeGrafter"/>
</dbReference>
<dbReference type="GO" id="GO:0003677">
    <property type="term" value="F:DNA binding"/>
    <property type="evidence" value="ECO:0007669"/>
    <property type="project" value="UniProtKB-KW"/>
</dbReference>
<feature type="region of interest" description="Disordered" evidence="3">
    <location>
        <begin position="40"/>
        <end position="85"/>
    </location>
</feature>
<evidence type="ECO:0000313" key="5">
    <source>
        <dbReference type="EMBL" id="MDE51487.1"/>
    </source>
</evidence>
<dbReference type="EMBL" id="GGYP01006716">
    <property type="protein sequence ID" value="MDE51487.1"/>
    <property type="molecule type" value="Transcribed_RNA"/>
</dbReference>
<sequence length="773" mass="88353">MTTSIKFRALTDEDHKLFFEALGEHGKDFQNIQQYMAQRGGQKNNNASNGGNNNNNNNSNNNRAENNKLLDAQERKELDKKEDDRKREQIRNFYNKLYAKLSELIGKIDDRVEKVNQELYLLINYGEIWKRNGFKFNSKTKRLLEELVYQGTTTFRYEKKNVRLRTPTCKALKKINEIGVDEKVKVVTTKELPKDVIVEFHPATNRDWLKVQSLSQNPRVRARLSMQKRLTSILSYLENKWDVSQDKLNRTLDVWLKVSSSNSQSCESNTNNLSDNKPSSDGQSNQPNYYQNDIQQESQSKNSIHQRIRLKPSDHHELKEVNITRVVPDNHLDLSLNAYLKRLEASVPKDRDQANGKNNQQNNQNVRCDTFEFSSVTTTTASHLPVSLTTPDCSILLERSCTSDQPSIAQARKHLNILQSLTGSLEGCENSRTAYEDTQDRSLMNMLMNQNSRSVGFAPNEPNMSVDHEQQRMHPNPTIYVNNDIPALYDEDAALPVSSQNAIRSDTSLNSNHMQASLPSSDSQNSKLDFQIPKNVTLGDYFKMTGPHNDSSPIGDGSDEAANDAFPLGLDRLDEESDPKEMESEYQYQDLQTKDNCGLANGQVKPQNHMIEIKKFANGWTSHDEPTLTLGELYLAFKCPEKIILEYEFEQYTYENSPKEQREIAAENSPTRADSPKNTSTRVVQDNSSDRILIFKLLTAASLSLTQIERKKQDQQHKLQESQQSSCSKLKRRKGSGQGQTMTLHDIEATNQRVEEALKQLQPTRLSSYRRAR</sequence>
<dbReference type="GO" id="GO:0005634">
    <property type="term" value="C:nucleus"/>
    <property type="evidence" value="ECO:0007669"/>
    <property type="project" value="TreeGrafter"/>
</dbReference>
<feature type="region of interest" description="Disordered" evidence="3">
    <location>
        <begin position="347"/>
        <end position="366"/>
    </location>
</feature>
<feature type="region of interest" description="Disordered" evidence="3">
    <location>
        <begin position="658"/>
        <end position="685"/>
    </location>
</feature>
<dbReference type="InterPro" id="IPR001005">
    <property type="entry name" value="SANT/Myb"/>
</dbReference>
<evidence type="ECO:0000256" key="3">
    <source>
        <dbReference type="SAM" id="MobiDB-lite"/>
    </source>
</evidence>
<feature type="domain" description="Myb-like" evidence="4">
    <location>
        <begin position="6"/>
        <end position="100"/>
    </location>
</feature>
<keyword evidence="2" id="KW-0539">Nucleus</keyword>
<evidence type="ECO:0000256" key="1">
    <source>
        <dbReference type="ARBA" id="ARBA00023125"/>
    </source>
</evidence>
<dbReference type="AlphaFoldDB" id="A0A6G1SMS8"/>
<feature type="compositionally biased region" description="Low complexity" evidence="3">
    <location>
        <begin position="44"/>
        <end position="64"/>
    </location>
</feature>
<reference evidence="5" key="1">
    <citation type="submission" date="2018-10" db="EMBL/GenBank/DDBJ databases">
        <title>Transcriptome assembly of Aceria tosichella (Wheat curl mite) Type 2.</title>
        <authorList>
            <person name="Scully E.D."/>
            <person name="Geib S.M."/>
            <person name="Palmer N.A."/>
            <person name="Gupta A.K."/>
            <person name="Sarath G."/>
            <person name="Tatineni S."/>
        </authorList>
    </citation>
    <scope>NUCLEOTIDE SEQUENCE</scope>
    <source>
        <strain evidence="5">LincolnNE</strain>
    </source>
</reference>
<dbReference type="SMART" id="SM00717">
    <property type="entry name" value="SANT"/>
    <property type="match status" value="1"/>
</dbReference>
<protein>
    <submittedName>
        <fullName evidence="5">Protein cramped-like</fullName>
    </submittedName>
</protein>
<dbReference type="GO" id="GO:0003682">
    <property type="term" value="F:chromatin binding"/>
    <property type="evidence" value="ECO:0007669"/>
    <property type="project" value="InterPro"/>
</dbReference>
<feature type="region of interest" description="Disordered" evidence="3">
    <location>
        <begin position="714"/>
        <end position="751"/>
    </location>
</feature>
<name>A0A6G1SMS8_9ACAR</name>
<accession>A0A6G1SMS8</accession>
<feature type="region of interest" description="Disordered" evidence="3">
    <location>
        <begin position="296"/>
        <end position="315"/>
    </location>
</feature>
<feature type="compositionally biased region" description="Polar residues" evidence="3">
    <location>
        <begin position="668"/>
        <end position="685"/>
    </location>
</feature>
<feature type="compositionally biased region" description="Basic and acidic residues" evidence="3">
    <location>
        <begin position="65"/>
        <end position="85"/>
    </location>
</feature>
<feature type="region of interest" description="Disordered" evidence="3">
    <location>
        <begin position="262"/>
        <end position="289"/>
    </location>
</feature>
<evidence type="ECO:0000256" key="2">
    <source>
        <dbReference type="ARBA" id="ARBA00023242"/>
    </source>
</evidence>
<organism evidence="5">
    <name type="scientific">Aceria tosichella</name>
    <name type="common">wheat curl mite</name>
    <dbReference type="NCBI Taxonomy" id="561515"/>
    <lineage>
        <taxon>Eukaryota</taxon>
        <taxon>Metazoa</taxon>
        <taxon>Ecdysozoa</taxon>
        <taxon>Arthropoda</taxon>
        <taxon>Chelicerata</taxon>
        <taxon>Arachnida</taxon>
        <taxon>Acari</taxon>
        <taxon>Acariformes</taxon>
        <taxon>Trombidiformes</taxon>
        <taxon>Prostigmata</taxon>
        <taxon>Eupodina</taxon>
        <taxon>Eriophyoidea</taxon>
        <taxon>Eriophyidae</taxon>
        <taxon>Eriophyinae</taxon>
        <taxon>Aceriini</taxon>
        <taxon>Aceria</taxon>
    </lineage>
</organism>
<dbReference type="Gene3D" id="1.10.10.60">
    <property type="entry name" value="Homeodomain-like"/>
    <property type="match status" value="1"/>
</dbReference>
<dbReference type="PANTHER" id="PTHR21677:SF1">
    <property type="entry name" value="PROTEIN CRAMPED-LIKE"/>
    <property type="match status" value="1"/>
</dbReference>
<dbReference type="InterPro" id="IPR055315">
    <property type="entry name" value="Cramped-like"/>
</dbReference>
<feature type="compositionally biased region" description="Low complexity" evidence="3">
    <location>
        <begin position="262"/>
        <end position="272"/>
    </location>
</feature>
<feature type="compositionally biased region" description="Polar residues" evidence="3">
    <location>
        <begin position="273"/>
        <end position="289"/>
    </location>
</feature>
<keyword evidence="1" id="KW-0238">DNA-binding</keyword>